<dbReference type="PANTHER" id="PTHR43861:SF1">
    <property type="entry name" value="TRANS-ACONITATE 2-METHYLTRANSFERASE"/>
    <property type="match status" value="1"/>
</dbReference>
<dbReference type="Proteomes" id="UP000178446">
    <property type="component" value="Unassembled WGS sequence"/>
</dbReference>
<keyword evidence="1" id="KW-0489">Methyltransferase</keyword>
<proteinExistence type="predicted"/>
<dbReference type="SUPFAM" id="SSF53335">
    <property type="entry name" value="S-adenosyl-L-methionine-dependent methyltransferases"/>
    <property type="match status" value="1"/>
</dbReference>
<comment type="caution">
    <text evidence="4">The sequence shown here is derived from an EMBL/GenBank/DDBJ whole genome shotgun (WGS) entry which is preliminary data.</text>
</comment>
<dbReference type="GO" id="GO:0008168">
    <property type="term" value="F:methyltransferase activity"/>
    <property type="evidence" value="ECO:0007669"/>
    <property type="project" value="UniProtKB-KW"/>
</dbReference>
<dbReference type="AlphaFoldDB" id="A0A1F7XX49"/>
<dbReference type="InterPro" id="IPR029063">
    <property type="entry name" value="SAM-dependent_MTases_sf"/>
</dbReference>
<evidence type="ECO:0000313" key="5">
    <source>
        <dbReference type="Proteomes" id="UP000178446"/>
    </source>
</evidence>
<evidence type="ECO:0000256" key="2">
    <source>
        <dbReference type="ARBA" id="ARBA00022679"/>
    </source>
</evidence>
<name>A0A1F7XX49_9BACT</name>
<evidence type="ECO:0000259" key="3">
    <source>
        <dbReference type="Pfam" id="PF13649"/>
    </source>
</evidence>
<dbReference type="InterPro" id="IPR041698">
    <property type="entry name" value="Methyltransf_25"/>
</dbReference>
<evidence type="ECO:0000256" key="1">
    <source>
        <dbReference type="ARBA" id="ARBA00022603"/>
    </source>
</evidence>
<dbReference type="EMBL" id="MGGB01000031">
    <property type="protein sequence ID" value="OGM18855.1"/>
    <property type="molecule type" value="Genomic_DNA"/>
</dbReference>
<dbReference type="GO" id="GO:0032259">
    <property type="term" value="P:methylation"/>
    <property type="evidence" value="ECO:0007669"/>
    <property type="project" value="UniProtKB-KW"/>
</dbReference>
<sequence>MIADEERWDLIHQKTHTENTLHSKFAEDVEKNFPRSSIVLDIGGGTGSDALYFLRKGHKVVLLDISAFALKLAQSRAKEENFGDKMVLKKIDFGFEDMPIKPNSVDIVYSRISLNYFGAKHTTKIFRDILTLLKNGGKAFLSFKSPDDESEMEYLRNIASVYEENVFIENGQLRSRFTKEQIEVMLKNAGIQSYVVNPYKEDLTGYRKDHKNILFTNVISFTKTE</sequence>
<keyword evidence="2" id="KW-0808">Transferase</keyword>
<protein>
    <recommendedName>
        <fullName evidence="3">Methyltransferase domain-containing protein</fullName>
    </recommendedName>
</protein>
<dbReference type="PANTHER" id="PTHR43861">
    <property type="entry name" value="TRANS-ACONITATE 2-METHYLTRANSFERASE-RELATED"/>
    <property type="match status" value="1"/>
</dbReference>
<organism evidence="4 5">
    <name type="scientific">Candidatus Woesebacteria bacterium RIFCSPHIGHO2_01_FULL_37_10</name>
    <dbReference type="NCBI Taxonomy" id="1802489"/>
    <lineage>
        <taxon>Bacteria</taxon>
        <taxon>Candidatus Woeseibacteriota</taxon>
    </lineage>
</organism>
<dbReference type="CDD" id="cd02440">
    <property type="entry name" value="AdoMet_MTases"/>
    <property type="match status" value="1"/>
</dbReference>
<gene>
    <name evidence="4" type="ORF">A2685_01030</name>
</gene>
<dbReference type="Gene3D" id="3.40.50.150">
    <property type="entry name" value="Vaccinia Virus protein VP39"/>
    <property type="match status" value="1"/>
</dbReference>
<evidence type="ECO:0000313" key="4">
    <source>
        <dbReference type="EMBL" id="OGM18855.1"/>
    </source>
</evidence>
<feature type="domain" description="Methyltransferase" evidence="3">
    <location>
        <begin position="39"/>
        <end position="137"/>
    </location>
</feature>
<reference evidence="4 5" key="1">
    <citation type="journal article" date="2016" name="Nat. Commun.">
        <title>Thousands of microbial genomes shed light on interconnected biogeochemical processes in an aquifer system.</title>
        <authorList>
            <person name="Anantharaman K."/>
            <person name="Brown C.T."/>
            <person name="Hug L.A."/>
            <person name="Sharon I."/>
            <person name="Castelle C.J."/>
            <person name="Probst A.J."/>
            <person name="Thomas B.C."/>
            <person name="Singh A."/>
            <person name="Wilkins M.J."/>
            <person name="Karaoz U."/>
            <person name="Brodie E.L."/>
            <person name="Williams K.H."/>
            <person name="Hubbard S.S."/>
            <person name="Banfield J.F."/>
        </authorList>
    </citation>
    <scope>NUCLEOTIDE SEQUENCE [LARGE SCALE GENOMIC DNA]</scope>
</reference>
<dbReference type="Pfam" id="PF13649">
    <property type="entry name" value="Methyltransf_25"/>
    <property type="match status" value="1"/>
</dbReference>
<accession>A0A1F7XX49</accession>